<organism evidence="2 3">
    <name type="scientific">Rhizobium rhizogenes</name>
    <name type="common">Agrobacterium rhizogenes</name>
    <dbReference type="NCBI Taxonomy" id="359"/>
    <lineage>
        <taxon>Bacteria</taxon>
        <taxon>Pseudomonadati</taxon>
        <taxon>Pseudomonadota</taxon>
        <taxon>Alphaproteobacteria</taxon>
        <taxon>Hyphomicrobiales</taxon>
        <taxon>Rhizobiaceae</taxon>
        <taxon>Rhizobium/Agrobacterium group</taxon>
        <taxon>Rhizobium</taxon>
    </lineage>
</organism>
<reference evidence="2 3" key="1">
    <citation type="journal article" date="2019" name="Appl. Microbiol. Biotechnol.">
        <title>Differential efficiency of wild type rhizogenic strains for rol gene transformation of plants.</title>
        <authorList>
            <person name="Desmet S."/>
            <person name="De Keyser E."/>
            <person name="Van Vaerenbergh J."/>
            <person name="Baeyen S."/>
            <person name="Van Huylenbroeck J."/>
            <person name="Geelen D."/>
            <person name="Dhooghe E."/>
        </authorList>
    </citation>
    <scope>NUCLEOTIDE SEQUENCE [LARGE SCALE GENOMIC DNA]</scope>
    <source>
        <strain evidence="2 3">B 4.1</strain>
    </source>
</reference>
<evidence type="ECO:0000313" key="3">
    <source>
        <dbReference type="Proteomes" id="UP000320858"/>
    </source>
</evidence>
<comment type="caution">
    <text evidence="2">The sequence shown here is derived from an EMBL/GenBank/DDBJ whole genome shotgun (WGS) entry which is preliminary data.</text>
</comment>
<protein>
    <submittedName>
        <fullName evidence="2">Uncharacterized protein</fullName>
    </submittedName>
</protein>
<sequence>MTRILAPACVILMASSSFSFAIECETDPAKFAFTSDTPSTFNIGEKQDVDRAYAGLAAVLGPLDSYTKTRIFYSKGYEDIRDYDCREEKCRAMEVLEGLQQCGAGGMAKKDACYPLAVVYKQKLYCLLYPGQQNFDPSKPFVPYVPFKYGQAEQ</sequence>
<gene>
    <name evidence="2" type="ORF">EXN24_19495</name>
</gene>
<name>A0AA94VBD9_RHIRH</name>
<proteinExistence type="predicted"/>
<dbReference type="RefSeq" id="WP_019566791.1">
    <property type="nucleotide sequence ID" value="NZ_SGOB01000004.1"/>
</dbReference>
<dbReference type="EMBL" id="SGOB01000004">
    <property type="protein sequence ID" value="TRA87542.1"/>
    <property type="molecule type" value="Genomic_DNA"/>
</dbReference>
<evidence type="ECO:0000313" key="2">
    <source>
        <dbReference type="EMBL" id="TRA87542.1"/>
    </source>
</evidence>
<evidence type="ECO:0000256" key="1">
    <source>
        <dbReference type="SAM" id="SignalP"/>
    </source>
</evidence>
<feature type="chain" id="PRO_5041742407" evidence="1">
    <location>
        <begin position="22"/>
        <end position="154"/>
    </location>
</feature>
<dbReference type="AlphaFoldDB" id="A0AA94VBD9"/>
<feature type="signal peptide" evidence="1">
    <location>
        <begin position="1"/>
        <end position="21"/>
    </location>
</feature>
<keyword evidence="1" id="KW-0732">Signal</keyword>
<dbReference type="Proteomes" id="UP000320858">
    <property type="component" value="Unassembled WGS sequence"/>
</dbReference>
<accession>A0AA94VBD9</accession>